<dbReference type="AlphaFoldDB" id="A0AAD7NY23"/>
<evidence type="ECO:0000313" key="3">
    <source>
        <dbReference type="Proteomes" id="UP001215598"/>
    </source>
</evidence>
<evidence type="ECO:0000313" key="2">
    <source>
        <dbReference type="EMBL" id="KAJ7779881.1"/>
    </source>
</evidence>
<protein>
    <submittedName>
        <fullName evidence="2">Uncharacterized protein</fullName>
    </submittedName>
</protein>
<feature type="compositionally biased region" description="Low complexity" evidence="1">
    <location>
        <begin position="67"/>
        <end position="88"/>
    </location>
</feature>
<keyword evidence="3" id="KW-1185">Reference proteome</keyword>
<comment type="caution">
    <text evidence="2">The sequence shown here is derived from an EMBL/GenBank/DDBJ whole genome shotgun (WGS) entry which is preliminary data.</text>
</comment>
<accession>A0AAD7NY23</accession>
<evidence type="ECO:0000256" key="1">
    <source>
        <dbReference type="SAM" id="MobiDB-lite"/>
    </source>
</evidence>
<organism evidence="2 3">
    <name type="scientific">Mycena metata</name>
    <dbReference type="NCBI Taxonomy" id="1033252"/>
    <lineage>
        <taxon>Eukaryota</taxon>
        <taxon>Fungi</taxon>
        <taxon>Dikarya</taxon>
        <taxon>Basidiomycota</taxon>
        <taxon>Agaricomycotina</taxon>
        <taxon>Agaricomycetes</taxon>
        <taxon>Agaricomycetidae</taxon>
        <taxon>Agaricales</taxon>
        <taxon>Marasmiineae</taxon>
        <taxon>Mycenaceae</taxon>
        <taxon>Mycena</taxon>
    </lineage>
</organism>
<dbReference type="EMBL" id="JARKIB010000005">
    <property type="protein sequence ID" value="KAJ7779881.1"/>
    <property type="molecule type" value="Genomic_DNA"/>
</dbReference>
<gene>
    <name evidence="2" type="ORF">B0H16DRAFT_727704</name>
</gene>
<proteinExistence type="predicted"/>
<dbReference type="Proteomes" id="UP001215598">
    <property type="component" value="Unassembled WGS sequence"/>
</dbReference>
<sequence length="159" mass="16802">GHPCAQEDTSKYCCRAPRISSICPPPQSQRIKETLTRAIQTVHPSAELNQPTSCSPPSLSLPPWPPQRSSAASPPSLARLPLDSLAPPTADAVPTTGPQSSPFPPHSWALTSAATRRLPLPTTARAWPRCSMESLTLAWAPTISRSAPSPSTRLGGTLA</sequence>
<feature type="region of interest" description="Disordered" evidence="1">
    <location>
        <begin position="43"/>
        <end position="108"/>
    </location>
</feature>
<reference evidence="2" key="1">
    <citation type="submission" date="2023-03" db="EMBL/GenBank/DDBJ databases">
        <title>Massive genome expansion in bonnet fungi (Mycena s.s.) driven by repeated elements and novel gene families across ecological guilds.</title>
        <authorList>
            <consortium name="Lawrence Berkeley National Laboratory"/>
            <person name="Harder C.B."/>
            <person name="Miyauchi S."/>
            <person name="Viragh M."/>
            <person name="Kuo A."/>
            <person name="Thoen E."/>
            <person name="Andreopoulos B."/>
            <person name="Lu D."/>
            <person name="Skrede I."/>
            <person name="Drula E."/>
            <person name="Henrissat B."/>
            <person name="Morin E."/>
            <person name="Kohler A."/>
            <person name="Barry K."/>
            <person name="LaButti K."/>
            <person name="Morin E."/>
            <person name="Salamov A."/>
            <person name="Lipzen A."/>
            <person name="Mereny Z."/>
            <person name="Hegedus B."/>
            <person name="Baldrian P."/>
            <person name="Stursova M."/>
            <person name="Weitz H."/>
            <person name="Taylor A."/>
            <person name="Grigoriev I.V."/>
            <person name="Nagy L.G."/>
            <person name="Martin F."/>
            <person name="Kauserud H."/>
        </authorList>
    </citation>
    <scope>NUCLEOTIDE SEQUENCE</scope>
    <source>
        <strain evidence="2">CBHHK182m</strain>
    </source>
</reference>
<feature type="non-terminal residue" evidence="2">
    <location>
        <position position="1"/>
    </location>
</feature>
<name>A0AAD7NY23_9AGAR</name>